<keyword evidence="1" id="KW-0175">Coiled coil</keyword>
<sequence length="201" mass="22593">MKWRYKIRCISCLRFVLVTTWVLSAGVARAQNIPEIDIENDPGYRETQEFLAKTQSIIAKSRAETNAQAKDLEALANRVGELISNIGSTNEDASNLRSELSVQTDLLNIERETTEGLRRQMLILSKNMDTQKKIKTDIEVKLQSVIASLRAENAEGKKRLSTLEAEKKKNSEIEAKLQSMIASLRAENAEGKKRLSTLEAE</sequence>
<feature type="non-terminal residue" evidence="2">
    <location>
        <position position="201"/>
    </location>
</feature>
<organism evidence="2">
    <name type="scientific">marine metagenome</name>
    <dbReference type="NCBI Taxonomy" id="408172"/>
    <lineage>
        <taxon>unclassified sequences</taxon>
        <taxon>metagenomes</taxon>
        <taxon>ecological metagenomes</taxon>
    </lineage>
</organism>
<proteinExistence type="predicted"/>
<evidence type="ECO:0000256" key="1">
    <source>
        <dbReference type="SAM" id="Coils"/>
    </source>
</evidence>
<gene>
    <name evidence="2" type="ORF">METZ01_LOCUS457691</name>
</gene>
<dbReference type="AlphaFoldDB" id="A0A383AAJ7"/>
<accession>A0A383AAJ7</accession>
<protein>
    <submittedName>
        <fullName evidence="2">Uncharacterized protein</fullName>
    </submittedName>
</protein>
<reference evidence="2" key="1">
    <citation type="submission" date="2018-05" db="EMBL/GenBank/DDBJ databases">
        <authorList>
            <person name="Lanie J.A."/>
            <person name="Ng W.-L."/>
            <person name="Kazmierczak K.M."/>
            <person name="Andrzejewski T.M."/>
            <person name="Davidsen T.M."/>
            <person name="Wayne K.J."/>
            <person name="Tettelin H."/>
            <person name="Glass J.I."/>
            <person name="Rusch D."/>
            <person name="Podicherti R."/>
            <person name="Tsui H.-C.T."/>
            <person name="Winkler M.E."/>
        </authorList>
    </citation>
    <scope>NUCLEOTIDE SEQUENCE</scope>
</reference>
<name>A0A383AAJ7_9ZZZZ</name>
<dbReference type="EMBL" id="UINC01190600">
    <property type="protein sequence ID" value="SVE04837.1"/>
    <property type="molecule type" value="Genomic_DNA"/>
</dbReference>
<feature type="coiled-coil region" evidence="1">
    <location>
        <begin position="146"/>
        <end position="201"/>
    </location>
</feature>
<evidence type="ECO:0000313" key="2">
    <source>
        <dbReference type="EMBL" id="SVE04837.1"/>
    </source>
</evidence>